<comment type="caution">
    <text evidence="2">The sequence shown here is derived from an EMBL/GenBank/DDBJ whole genome shotgun (WGS) entry which is preliminary data.</text>
</comment>
<evidence type="ECO:0000313" key="2">
    <source>
        <dbReference type="EMBL" id="GEW31819.1"/>
    </source>
</evidence>
<feature type="domain" description="GAG-pre-integrase" evidence="1">
    <location>
        <begin position="132"/>
        <end position="184"/>
    </location>
</feature>
<name>A0A699GVY2_TANCI</name>
<proteinExistence type="predicted"/>
<feature type="non-terminal residue" evidence="2">
    <location>
        <position position="1"/>
    </location>
</feature>
<evidence type="ECO:0000259" key="1">
    <source>
        <dbReference type="Pfam" id="PF13976"/>
    </source>
</evidence>
<sequence>TSEDKASVDKPKLERKNFGPPLIEDWISDSEDKAELKPKIEKKTVKPSFAKIKFVKSKEQVKSPRKTTIKQGNPQQDLQDKGVIDIGCSRHMTRNMSYLAEYEEIDRGYVAFGDFKLTYEIHVLLKVTRKNNMYSVDLKNIVPKEGLTCLFVKATSDEFKLWHKRLGHLNFKTMNKLVKRNLIPVWAFGIVRDYEISYDMGHHSRRTLLDDYKKGKKINDLQLIMCGDMFKKILSQGEALKIVLAIEIVS</sequence>
<protein>
    <submittedName>
        <fullName evidence="2">Ribonuclease H-like domain-containing protein</fullName>
    </submittedName>
</protein>
<dbReference type="Pfam" id="PF13976">
    <property type="entry name" value="gag_pre-integrs"/>
    <property type="match status" value="1"/>
</dbReference>
<accession>A0A699GVY2</accession>
<reference evidence="2" key="1">
    <citation type="journal article" date="2019" name="Sci. Rep.">
        <title>Draft genome of Tanacetum cinerariifolium, the natural source of mosquito coil.</title>
        <authorList>
            <person name="Yamashiro T."/>
            <person name="Shiraishi A."/>
            <person name="Satake H."/>
            <person name="Nakayama K."/>
        </authorList>
    </citation>
    <scope>NUCLEOTIDE SEQUENCE</scope>
</reference>
<organism evidence="2">
    <name type="scientific">Tanacetum cinerariifolium</name>
    <name type="common">Dalmatian daisy</name>
    <name type="synonym">Chrysanthemum cinerariifolium</name>
    <dbReference type="NCBI Taxonomy" id="118510"/>
    <lineage>
        <taxon>Eukaryota</taxon>
        <taxon>Viridiplantae</taxon>
        <taxon>Streptophyta</taxon>
        <taxon>Embryophyta</taxon>
        <taxon>Tracheophyta</taxon>
        <taxon>Spermatophyta</taxon>
        <taxon>Magnoliopsida</taxon>
        <taxon>eudicotyledons</taxon>
        <taxon>Gunneridae</taxon>
        <taxon>Pentapetalae</taxon>
        <taxon>asterids</taxon>
        <taxon>campanulids</taxon>
        <taxon>Asterales</taxon>
        <taxon>Asteraceae</taxon>
        <taxon>Asteroideae</taxon>
        <taxon>Anthemideae</taxon>
        <taxon>Anthemidinae</taxon>
        <taxon>Tanacetum</taxon>
    </lineage>
</organism>
<dbReference type="EMBL" id="BKCJ010053505">
    <property type="protein sequence ID" value="GEW31819.1"/>
    <property type="molecule type" value="Genomic_DNA"/>
</dbReference>
<dbReference type="InterPro" id="IPR025724">
    <property type="entry name" value="GAG-pre-integrase_dom"/>
</dbReference>
<dbReference type="AlphaFoldDB" id="A0A699GVY2"/>
<gene>
    <name evidence="2" type="ORF">Tci_203795</name>
</gene>